<keyword evidence="3" id="KW-1185">Reference proteome</keyword>
<protein>
    <recommendedName>
        <fullName evidence="1">FHA domain-containing protein</fullName>
    </recommendedName>
</protein>
<dbReference type="InterPro" id="IPR000253">
    <property type="entry name" value="FHA_dom"/>
</dbReference>
<dbReference type="Gene3D" id="2.60.200.20">
    <property type="match status" value="1"/>
</dbReference>
<comment type="caution">
    <text evidence="2">The sequence shown here is derived from an EMBL/GenBank/DDBJ whole genome shotgun (WGS) entry which is preliminary data.</text>
</comment>
<dbReference type="CDD" id="cd00060">
    <property type="entry name" value="FHA"/>
    <property type="match status" value="1"/>
</dbReference>
<organism evidence="2 3">
    <name type="scientific">Dubosiella newyorkensis</name>
    <dbReference type="NCBI Taxonomy" id="1862672"/>
    <lineage>
        <taxon>Bacteria</taxon>
        <taxon>Bacillati</taxon>
        <taxon>Bacillota</taxon>
        <taxon>Erysipelotrichia</taxon>
        <taxon>Erysipelotrichales</taxon>
        <taxon>Erysipelotrichaceae</taxon>
        <taxon>Dubosiella</taxon>
    </lineage>
</organism>
<dbReference type="GeneID" id="78274448"/>
<evidence type="ECO:0000313" key="2">
    <source>
        <dbReference type="EMBL" id="OLU47958.1"/>
    </source>
</evidence>
<evidence type="ECO:0000313" key="3">
    <source>
        <dbReference type="Proteomes" id="UP000186705"/>
    </source>
</evidence>
<dbReference type="SUPFAM" id="SSF49879">
    <property type="entry name" value="SMAD/FHA domain"/>
    <property type="match status" value="1"/>
</dbReference>
<evidence type="ECO:0000259" key="1">
    <source>
        <dbReference type="PROSITE" id="PS50006"/>
    </source>
</evidence>
<reference evidence="2 3" key="1">
    <citation type="submission" date="2016-11" db="EMBL/GenBank/DDBJ databases">
        <title>Description of two novel members of the family Erysipelotrichaceae: Ileibacterium lipovorans gen. nov., sp. nov. and Dubosiella newyorkensis, gen. nov., sp. nov.</title>
        <authorList>
            <person name="Cox L.M."/>
            <person name="Sohn J."/>
            <person name="Tyrrell K.L."/>
            <person name="Citron D.M."/>
            <person name="Lawson P.A."/>
            <person name="Patel N.B."/>
            <person name="Iizumi T."/>
            <person name="Perez-Perez G.I."/>
            <person name="Goldstein E.J."/>
            <person name="Blaser M.J."/>
        </authorList>
    </citation>
    <scope>NUCLEOTIDE SEQUENCE [LARGE SCALE GENOMIC DNA]</scope>
    <source>
        <strain evidence="2 3">NYU-BL-A4</strain>
    </source>
</reference>
<dbReference type="Proteomes" id="UP000186705">
    <property type="component" value="Unassembled WGS sequence"/>
</dbReference>
<dbReference type="InterPro" id="IPR008984">
    <property type="entry name" value="SMAD_FHA_dom_sf"/>
</dbReference>
<dbReference type="STRING" id="1862672.BO225_00565"/>
<dbReference type="PANTHER" id="PTHR23308">
    <property type="entry name" value="NUCLEAR INHIBITOR OF PROTEIN PHOSPHATASE-1"/>
    <property type="match status" value="1"/>
</dbReference>
<dbReference type="Pfam" id="PF00498">
    <property type="entry name" value="FHA"/>
    <property type="match status" value="1"/>
</dbReference>
<proteinExistence type="predicted"/>
<dbReference type="InterPro" id="IPR050923">
    <property type="entry name" value="Cell_Proc_Reg/RNA_Proc"/>
</dbReference>
<gene>
    <name evidence="2" type="ORF">BO225_00565</name>
</gene>
<dbReference type="EMBL" id="MPKA01000021">
    <property type="protein sequence ID" value="OLU47958.1"/>
    <property type="molecule type" value="Genomic_DNA"/>
</dbReference>
<dbReference type="AlphaFoldDB" id="A0A1U7NQQ0"/>
<accession>A0A1U7NQQ0</accession>
<dbReference type="SMART" id="SM00240">
    <property type="entry name" value="FHA"/>
    <property type="match status" value="1"/>
</dbReference>
<dbReference type="RefSeq" id="WP_076340360.1">
    <property type="nucleotide sequence ID" value="NZ_CAJTMI010000007.1"/>
</dbReference>
<dbReference type="PROSITE" id="PS50006">
    <property type="entry name" value="FHA_DOMAIN"/>
    <property type="match status" value="1"/>
</dbReference>
<sequence>MKEQILKKIERDQTLYIHLKQKEMIDPSILEKIRSDAYCIEANLEANILSYSFQNLVPLSYFLEQYIFQEEEGYCFLIDLLERAINVNRNKPVLLDTESIYVSSKGTEFGFIVLPLQLDCWMYRHDECKEFIQDLARRYRTNSAYEISGYLYQSLRQKEFSIPNVIIGLKMLQKKYFPKKWYHLQKRESGFIAREEIGTYCSRAIEFIEEEARTPEFEHTQILFHPQQETSAYLYDGQDRYELMFEQMIVGRAMSCEIRLQEASVSLKHAKITKTNERYYLQDLKSANGTFLGEKRVIRKMRLKNGMKIVFGNKQLEFHEPL</sequence>
<dbReference type="OrthoDB" id="9816434at2"/>
<name>A0A1U7NQQ0_9FIRM</name>
<feature type="domain" description="FHA" evidence="1">
    <location>
        <begin position="248"/>
        <end position="297"/>
    </location>
</feature>